<dbReference type="PROSITE" id="PS51159">
    <property type="entry name" value="CBM21"/>
    <property type="match status" value="1"/>
</dbReference>
<dbReference type="Pfam" id="PF03370">
    <property type="entry name" value="CBM_21"/>
    <property type="match status" value="1"/>
</dbReference>
<evidence type="ECO:0000313" key="7">
    <source>
        <dbReference type="Proteomes" id="UP000008672"/>
    </source>
</evidence>
<reference evidence="7" key="1">
    <citation type="submission" date="2011-08" db="EMBL/GenBank/DDBJ databases">
        <title>The draft genome of Latimeria chalumnae.</title>
        <authorList>
            <person name="Di Palma F."/>
            <person name="Alfoldi J."/>
            <person name="Johnson J."/>
            <person name="Berlin A."/>
            <person name="Gnerre S."/>
            <person name="Jaffe D."/>
            <person name="MacCallum I."/>
            <person name="Young S."/>
            <person name="Walker B.J."/>
            <person name="Lander E."/>
            <person name="Lindblad-Toh K."/>
        </authorList>
    </citation>
    <scope>NUCLEOTIDE SEQUENCE [LARGE SCALE GENOMIC DNA]</scope>
    <source>
        <strain evidence="7">Wild caught</strain>
    </source>
</reference>
<dbReference type="GO" id="GO:0000164">
    <property type="term" value="C:protein phosphatase type 1 complex"/>
    <property type="evidence" value="ECO:0007669"/>
    <property type="project" value="TreeGrafter"/>
</dbReference>
<dbReference type="Proteomes" id="UP000008672">
    <property type="component" value="Unassembled WGS sequence"/>
</dbReference>
<dbReference type="PANTHER" id="PTHR12307:SF13">
    <property type="entry name" value="PROTEIN PHOSPHATASE 1 REGULATORY SUBUNIT 3B"/>
    <property type="match status" value="1"/>
</dbReference>
<organism evidence="6 7">
    <name type="scientific">Latimeria chalumnae</name>
    <name type="common">Coelacanth</name>
    <dbReference type="NCBI Taxonomy" id="7897"/>
    <lineage>
        <taxon>Eukaryota</taxon>
        <taxon>Metazoa</taxon>
        <taxon>Chordata</taxon>
        <taxon>Craniata</taxon>
        <taxon>Vertebrata</taxon>
        <taxon>Euteleostomi</taxon>
        <taxon>Coelacanthiformes</taxon>
        <taxon>Coelacanthidae</taxon>
        <taxon>Latimeria</taxon>
    </lineage>
</organism>
<dbReference type="Gene3D" id="2.60.40.2440">
    <property type="entry name" value="Carbohydrate binding type-21 domain"/>
    <property type="match status" value="1"/>
</dbReference>
<dbReference type="CDD" id="cd22814">
    <property type="entry name" value="PBD_PPP1R3B"/>
    <property type="match status" value="1"/>
</dbReference>
<proteinExistence type="predicted"/>
<dbReference type="InterPro" id="IPR017434">
    <property type="entry name" value="Pase-1_reg-su_3B/C/D_met"/>
</dbReference>
<protein>
    <recommendedName>
        <fullName evidence="4">Protein phosphatase 1 regulatory subunit</fullName>
    </recommendedName>
</protein>
<evidence type="ECO:0000259" key="5">
    <source>
        <dbReference type="PROSITE" id="PS51159"/>
    </source>
</evidence>
<reference evidence="6" key="3">
    <citation type="submission" date="2025-09" db="UniProtKB">
        <authorList>
            <consortium name="Ensembl"/>
        </authorList>
    </citation>
    <scope>IDENTIFICATION</scope>
</reference>
<gene>
    <name evidence="6" type="primary">PPP1R3B</name>
</gene>
<keyword evidence="7" id="KW-1185">Reference proteome</keyword>
<dbReference type="GO" id="GO:2001069">
    <property type="term" value="F:glycogen binding"/>
    <property type="evidence" value="ECO:0007669"/>
    <property type="project" value="TreeGrafter"/>
</dbReference>
<dbReference type="GO" id="GO:0008157">
    <property type="term" value="F:protein phosphatase 1 binding"/>
    <property type="evidence" value="ECO:0007669"/>
    <property type="project" value="TreeGrafter"/>
</dbReference>
<evidence type="ECO:0000256" key="2">
    <source>
        <dbReference type="ARBA" id="ARBA00023277"/>
    </source>
</evidence>
<name>H2ZYI0_LATCH</name>
<dbReference type="InParanoid" id="H2ZYI0"/>
<dbReference type="FunCoup" id="H2ZYI0">
    <property type="interactions" value="174"/>
</dbReference>
<comment type="subunit">
    <text evidence="3">Interacts with glycogen, PPP1CC catalytic subunit of PP1 and PYGL. Associates with glycogen particles. Forms complexes with debranching enzyme, glycogen phosphorylase, glycogen synthase and phosphorylase kinase which is necessary for its regulation of PP1 activity.</text>
</comment>
<dbReference type="FunFam" id="2.60.40.2440:FF:000001">
    <property type="entry name" value="Protein phosphatase 1 regulatory subunit 3C"/>
    <property type="match status" value="1"/>
</dbReference>
<dbReference type="EMBL" id="AFYH01211999">
    <property type="status" value="NOT_ANNOTATED_CDS"/>
    <property type="molecule type" value="Genomic_DNA"/>
</dbReference>
<evidence type="ECO:0000256" key="4">
    <source>
        <dbReference type="PIRNR" id="PIRNR038207"/>
    </source>
</evidence>
<dbReference type="Ensembl" id="ENSLACT00000002471.1">
    <property type="protein sequence ID" value="ENSLACP00000002451.1"/>
    <property type="gene ID" value="ENSLACG00000002188.1"/>
</dbReference>
<keyword evidence="1 4" id="KW-0321">Glycogen metabolism</keyword>
<dbReference type="AlphaFoldDB" id="H2ZYI0"/>
<dbReference type="PANTHER" id="PTHR12307">
    <property type="entry name" value="PROTEIN PHOSPHATASE 1 REGULATORY SUBUNIT"/>
    <property type="match status" value="1"/>
</dbReference>
<evidence type="ECO:0000313" key="6">
    <source>
        <dbReference type="Ensembl" id="ENSLACP00000002451.1"/>
    </source>
</evidence>
<dbReference type="InterPro" id="IPR005036">
    <property type="entry name" value="CBM21_dom"/>
</dbReference>
<dbReference type="Bgee" id="ENSLACG00000002188">
    <property type="expression patterns" value="Expressed in mesonephros"/>
</dbReference>
<dbReference type="HOGENOM" id="CLU_040215_2_1_1"/>
<dbReference type="InterPro" id="IPR038175">
    <property type="entry name" value="CBM21_dom_sf"/>
</dbReference>
<evidence type="ECO:0000256" key="1">
    <source>
        <dbReference type="ARBA" id="ARBA00022600"/>
    </source>
</evidence>
<dbReference type="PIRSF" id="PIRSF038207">
    <property type="entry name" value="PP1_GT_animal"/>
    <property type="match status" value="1"/>
</dbReference>
<sequence length="305" mass="35322">IVFFFFYSVLDSFSHKQIMPVEIAMQTYLSSLPLLRGSFAYKGASSLSKPLRPCINLNSNPKLNEQDAPTQPTQTKVGKHVSFADHKGLSLTMVKVFSEFDDLINIPLNITNLIDSMTMLTTSEKDKFVLDFAQPSSDYLDFRNRLQNECVCLENCMLKDKAIMGTVKVKNFAFEKSVKVRMTFDTWKNFSDYECQYVKDNYAGSDRDTFSFKIYFPEKISLHERIEFAVHYESGGKSFWDSNMGQNYRIIRCELKSAQEFQNTQSQNQLDFGIAFDQYGSPRCSYGIFPEWPSYSGYENMRPYY</sequence>
<feature type="domain" description="CBM21" evidence="5">
    <location>
        <begin position="143"/>
        <end position="251"/>
    </location>
</feature>
<dbReference type="GO" id="GO:0005979">
    <property type="term" value="P:regulation of glycogen biosynthetic process"/>
    <property type="evidence" value="ECO:0007669"/>
    <property type="project" value="TreeGrafter"/>
</dbReference>
<dbReference type="OMA" id="YRIIQAE"/>
<accession>H2ZYI0</accession>
<reference evidence="6" key="2">
    <citation type="submission" date="2025-08" db="UniProtKB">
        <authorList>
            <consortium name="Ensembl"/>
        </authorList>
    </citation>
    <scope>IDENTIFICATION</scope>
</reference>
<dbReference type="InterPro" id="IPR050782">
    <property type="entry name" value="PP1_regulatory_subunit_3"/>
</dbReference>
<dbReference type="STRING" id="7897.ENSLACP00000002451"/>
<dbReference type="GeneTree" id="ENSGT00940000159475"/>
<evidence type="ECO:0000256" key="3">
    <source>
        <dbReference type="ARBA" id="ARBA00025949"/>
    </source>
</evidence>
<keyword evidence="2 4" id="KW-0119">Carbohydrate metabolism</keyword>
<dbReference type="GO" id="GO:0005977">
    <property type="term" value="P:glycogen metabolic process"/>
    <property type="evidence" value="ECO:0007669"/>
    <property type="project" value="UniProtKB-KW"/>
</dbReference>
<dbReference type="eggNOG" id="KOG3986">
    <property type="taxonomic scope" value="Eukaryota"/>
</dbReference>